<keyword evidence="3" id="KW-0418">Kinase</keyword>
<evidence type="ECO:0000256" key="1">
    <source>
        <dbReference type="ARBA" id="ARBA00022679"/>
    </source>
</evidence>
<proteinExistence type="predicted"/>
<dbReference type="Pfam" id="PF18085">
    <property type="entry name" value="Mak_N_cap"/>
    <property type="match status" value="1"/>
</dbReference>
<keyword evidence="4" id="KW-0067">ATP-binding</keyword>
<dbReference type="RefSeq" id="WP_344104255.1">
    <property type="nucleotide sequence ID" value="NZ_BAAANL010000006.1"/>
</dbReference>
<accession>A0ABN2NGY3</accession>
<keyword evidence="1" id="KW-0808">Transferase</keyword>
<evidence type="ECO:0000256" key="2">
    <source>
        <dbReference type="ARBA" id="ARBA00022741"/>
    </source>
</evidence>
<evidence type="ECO:0000313" key="7">
    <source>
        <dbReference type="Proteomes" id="UP001501094"/>
    </source>
</evidence>
<evidence type="ECO:0000256" key="3">
    <source>
        <dbReference type="ARBA" id="ARBA00022777"/>
    </source>
</evidence>
<evidence type="ECO:0000259" key="5">
    <source>
        <dbReference type="Pfam" id="PF18085"/>
    </source>
</evidence>
<reference evidence="6 7" key="1">
    <citation type="journal article" date="2019" name="Int. J. Syst. Evol. Microbiol.">
        <title>The Global Catalogue of Microorganisms (GCM) 10K type strain sequencing project: providing services to taxonomists for standard genome sequencing and annotation.</title>
        <authorList>
            <consortium name="The Broad Institute Genomics Platform"/>
            <consortium name="The Broad Institute Genome Sequencing Center for Infectious Disease"/>
            <person name="Wu L."/>
            <person name="Ma J."/>
        </authorList>
    </citation>
    <scope>NUCLEOTIDE SEQUENCE [LARGE SCALE GENOMIC DNA]</scope>
    <source>
        <strain evidence="6 7">JCM 14326</strain>
    </source>
</reference>
<name>A0ABN2NGY3_9MICO</name>
<evidence type="ECO:0000313" key="6">
    <source>
        <dbReference type="EMBL" id="GAA1868912.1"/>
    </source>
</evidence>
<protein>
    <recommendedName>
        <fullName evidence="5">Maltokinase N-terminal cap domain-containing protein</fullName>
    </recommendedName>
</protein>
<comment type="caution">
    <text evidence="6">The sequence shown here is derived from an EMBL/GenBank/DDBJ whole genome shotgun (WGS) entry which is preliminary data.</text>
</comment>
<keyword evidence="2" id="KW-0547">Nucleotide-binding</keyword>
<sequence length="186" mass="19656">MAIVHRATLTPTKPELLAAWLGSRPDTGSGETEILGSYRFDDPDGEVGVEAIIARRGDRVLQVPLTYRGAPLDGADDALVGTMEHSALGSRWAYLASADPVAQGCFRRALLGEQQTATFEEYDGDTFVRTRPDTVTLTRETTGTPSDTGTIRLAEDLTGGGLPAGEGIARLIARWDGGTAVVAALV</sequence>
<evidence type="ECO:0000256" key="4">
    <source>
        <dbReference type="ARBA" id="ARBA00022840"/>
    </source>
</evidence>
<dbReference type="EMBL" id="BAAANL010000006">
    <property type="protein sequence ID" value="GAA1868912.1"/>
    <property type="molecule type" value="Genomic_DNA"/>
</dbReference>
<dbReference type="InterPro" id="IPR040999">
    <property type="entry name" value="Mak_N_cap"/>
</dbReference>
<dbReference type="Proteomes" id="UP001501094">
    <property type="component" value="Unassembled WGS sequence"/>
</dbReference>
<gene>
    <name evidence="6" type="ORF">GCM10009751_29440</name>
</gene>
<keyword evidence="7" id="KW-1185">Reference proteome</keyword>
<feature type="domain" description="Maltokinase N-terminal cap" evidence="5">
    <location>
        <begin position="30"/>
        <end position="99"/>
    </location>
</feature>
<organism evidence="6 7">
    <name type="scientific">Myceligenerans crystallogenes</name>
    <dbReference type="NCBI Taxonomy" id="316335"/>
    <lineage>
        <taxon>Bacteria</taxon>
        <taxon>Bacillati</taxon>
        <taxon>Actinomycetota</taxon>
        <taxon>Actinomycetes</taxon>
        <taxon>Micrococcales</taxon>
        <taxon>Promicromonosporaceae</taxon>
        <taxon>Myceligenerans</taxon>
    </lineage>
</organism>